<evidence type="ECO:0000313" key="1">
    <source>
        <dbReference type="EMBL" id="CAB4165054.1"/>
    </source>
</evidence>
<reference evidence="1" key="1">
    <citation type="submission" date="2020-04" db="EMBL/GenBank/DDBJ databases">
        <authorList>
            <person name="Chiriac C."/>
            <person name="Salcher M."/>
            <person name="Ghai R."/>
            <person name="Kavagutti S V."/>
        </authorList>
    </citation>
    <scope>NUCLEOTIDE SEQUENCE</scope>
</reference>
<sequence>MKRIELTLTDREAWAVVHAMNQALHCAVDAHRTFHGNRKAIACAKKAQAKLADALRTAREETAKESSRGA</sequence>
<proteinExistence type="predicted"/>
<protein>
    <submittedName>
        <fullName evidence="1">Uncharacterized protein</fullName>
    </submittedName>
</protein>
<dbReference type="EMBL" id="LR796777">
    <property type="protein sequence ID" value="CAB4165054.1"/>
    <property type="molecule type" value="Genomic_DNA"/>
</dbReference>
<organism evidence="1">
    <name type="scientific">uncultured Caudovirales phage</name>
    <dbReference type="NCBI Taxonomy" id="2100421"/>
    <lineage>
        <taxon>Viruses</taxon>
        <taxon>Duplodnaviria</taxon>
        <taxon>Heunggongvirae</taxon>
        <taxon>Uroviricota</taxon>
        <taxon>Caudoviricetes</taxon>
        <taxon>Peduoviridae</taxon>
        <taxon>Maltschvirus</taxon>
        <taxon>Maltschvirus maltsch</taxon>
    </lineage>
</organism>
<gene>
    <name evidence="1" type="ORF">UFOVP824_25</name>
</gene>
<name>A0A6J5PBV0_9CAUD</name>
<accession>A0A6J5PBV0</accession>